<dbReference type="CDD" id="cd08509">
    <property type="entry name" value="PBP2_TmCBP_oligosaccharides_like"/>
    <property type="match status" value="1"/>
</dbReference>
<dbReference type="Gene3D" id="3.10.105.10">
    <property type="entry name" value="Dipeptide-binding Protein, Domain 3"/>
    <property type="match status" value="1"/>
</dbReference>
<evidence type="ECO:0000256" key="1">
    <source>
        <dbReference type="SAM" id="SignalP"/>
    </source>
</evidence>
<dbReference type="RefSeq" id="WP_369343670.1">
    <property type="nucleotide sequence ID" value="NZ_CP129674.1"/>
</dbReference>
<dbReference type="PIRSF" id="PIRSF002741">
    <property type="entry name" value="MppA"/>
    <property type="match status" value="1"/>
</dbReference>
<dbReference type="GO" id="GO:1904680">
    <property type="term" value="F:peptide transmembrane transporter activity"/>
    <property type="evidence" value="ECO:0007669"/>
    <property type="project" value="TreeGrafter"/>
</dbReference>
<dbReference type="GO" id="GO:0015833">
    <property type="term" value="P:peptide transport"/>
    <property type="evidence" value="ECO:0007669"/>
    <property type="project" value="TreeGrafter"/>
</dbReference>
<evidence type="ECO:0000313" key="3">
    <source>
        <dbReference type="EMBL" id="XDS44074.1"/>
    </source>
</evidence>
<proteinExistence type="predicted"/>
<keyword evidence="1" id="KW-0732">Signal</keyword>
<name>A0AB39U4X3_9BIFI</name>
<feature type="domain" description="Solute-binding protein family 5" evidence="2">
    <location>
        <begin position="87"/>
        <end position="444"/>
    </location>
</feature>
<dbReference type="PANTHER" id="PTHR30290:SF82">
    <property type="entry name" value="ABC-TYPE DIPEPTIDE_OLIGOPEPTIDE TRANSPORT SYSTEM, PERIPLASMIC COMPONENT"/>
    <property type="match status" value="1"/>
</dbReference>
<dbReference type="Pfam" id="PF00496">
    <property type="entry name" value="SBP_bac_5"/>
    <property type="match status" value="1"/>
</dbReference>
<dbReference type="SUPFAM" id="SSF53850">
    <property type="entry name" value="Periplasmic binding protein-like II"/>
    <property type="match status" value="1"/>
</dbReference>
<feature type="chain" id="PRO_5044320066" evidence="1">
    <location>
        <begin position="25"/>
        <end position="549"/>
    </location>
</feature>
<accession>A0AB39U4X3</accession>
<dbReference type="Gene3D" id="3.40.190.10">
    <property type="entry name" value="Periplasmic binding protein-like II"/>
    <property type="match status" value="1"/>
</dbReference>
<dbReference type="InterPro" id="IPR039424">
    <property type="entry name" value="SBP_5"/>
</dbReference>
<sequence length="549" mass="59489">MNTKHLAVRAVAALAAATMAIGLAACGSTDAQSGSGGSSATEILFGGDNGSPTFTKNFNPFSSSKRTGINFIYEPLMVVNSIKGTETPFLATSHKIIDPKTVEYTIRSGVKWSDGQAFSAKDVVYTFNLLKSNGALDTLGVWQHIASVSTSGDTVTFNLKDNDVPAIKIIDQQLIVPQHIWKDIKDPVKDTNATPVGTGPYKLGTYTPNQYTLTKNNDYWQASKVAATSIVLPASNKALDMINKGYDWGYMYMNDVQKTWVGADKQHNHYWFPPGGTVSLFPNLTKAPYNNVNFRLGLSNAIDRTAIAKDAEEGYVDASTQTGLLLPNQKSWVNSSIPNSGVVKQSKTDALKYFASAGYTESGGKLVDSTGKQLTLTVTVPSGYSDWLRGIETLQNQLSAIGISVKLNQPQPAAYTQALNNGDYDLIVSSFGGTGDVYTDYSNLLNGDFYQPVGTAASANFERYKDSATDSLLSQLKSTSSETEQKAIVDQLQEVVYNQVPVVGMFYGGLWSLYSTKKFTGWPTEQNPYASPTTWTSQVLMVVTNLKKA</sequence>
<protein>
    <submittedName>
        <fullName evidence="3">ABC transporter substrate-binding protein</fullName>
    </submittedName>
</protein>
<gene>
    <name evidence="3" type="ORF">QN215_07305</name>
</gene>
<organism evidence="3">
    <name type="scientific">Bifidobacterium aquikefiricola</name>
    <dbReference type="NCBI Taxonomy" id="3059038"/>
    <lineage>
        <taxon>Bacteria</taxon>
        <taxon>Bacillati</taxon>
        <taxon>Actinomycetota</taxon>
        <taxon>Actinomycetes</taxon>
        <taxon>Bifidobacteriales</taxon>
        <taxon>Bifidobacteriaceae</taxon>
        <taxon>Bifidobacterium</taxon>
    </lineage>
</organism>
<dbReference type="KEGG" id="baqk:QN215_07305"/>
<feature type="signal peptide" evidence="1">
    <location>
        <begin position="1"/>
        <end position="24"/>
    </location>
</feature>
<dbReference type="Gene3D" id="3.90.76.10">
    <property type="entry name" value="Dipeptide-binding Protein, Domain 1"/>
    <property type="match status" value="1"/>
</dbReference>
<dbReference type="InterPro" id="IPR000914">
    <property type="entry name" value="SBP_5_dom"/>
</dbReference>
<evidence type="ECO:0000259" key="2">
    <source>
        <dbReference type="Pfam" id="PF00496"/>
    </source>
</evidence>
<dbReference type="GO" id="GO:0043190">
    <property type="term" value="C:ATP-binding cassette (ABC) transporter complex"/>
    <property type="evidence" value="ECO:0007669"/>
    <property type="project" value="InterPro"/>
</dbReference>
<dbReference type="AlphaFoldDB" id="A0AB39U4X3"/>
<dbReference type="EMBL" id="CP129674">
    <property type="protein sequence ID" value="XDS44074.1"/>
    <property type="molecule type" value="Genomic_DNA"/>
</dbReference>
<dbReference type="GO" id="GO:0042597">
    <property type="term" value="C:periplasmic space"/>
    <property type="evidence" value="ECO:0007669"/>
    <property type="project" value="UniProtKB-ARBA"/>
</dbReference>
<dbReference type="InterPro" id="IPR030678">
    <property type="entry name" value="Peptide/Ni-bd"/>
</dbReference>
<reference evidence="3" key="1">
    <citation type="submission" date="2023-07" db="EMBL/GenBank/DDBJ databases">
        <title>Bifidobacterium aquikefiriaerophilum sp. nov. and Bifidobacterium eccum sp. nov., isolated from water kefir.</title>
        <authorList>
            <person name="Breselge S."/>
            <person name="Bellassi P."/>
            <person name="Barcenilla C."/>
            <person name="Alvarez-Ordonez A."/>
            <person name="Morelli L."/>
            <person name="Cotter P.D."/>
        </authorList>
    </citation>
    <scope>NUCLEOTIDE SEQUENCE</scope>
    <source>
        <strain evidence="3">WK041_4_12</strain>
    </source>
</reference>
<dbReference type="PANTHER" id="PTHR30290">
    <property type="entry name" value="PERIPLASMIC BINDING COMPONENT OF ABC TRANSPORTER"/>
    <property type="match status" value="1"/>
</dbReference>
<dbReference type="PROSITE" id="PS51257">
    <property type="entry name" value="PROKAR_LIPOPROTEIN"/>
    <property type="match status" value="1"/>
</dbReference>